<evidence type="ECO:0000313" key="2">
    <source>
        <dbReference type="EMBL" id="SER16794.1"/>
    </source>
</evidence>
<evidence type="ECO:0000259" key="1">
    <source>
        <dbReference type="Pfam" id="PF26154"/>
    </source>
</evidence>
<dbReference type="InterPro" id="IPR058355">
    <property type="entry name" value="DUF8042"/>
</dbReference>
<name>A0A1H9LZE9_9BACI</name>
<feature type="domain" description="DUF8042" evidence="1">
    <location>
        <begin position="8"/>
        <end position="107"/>
    </location>
</feature>
<protein>
    <recommendedName>
        <fullName evidence="1">DUF8042 domain-containing protein</fullName>
    </recommendedName>
</protein>
<evidence type="ECO:0000313" key="3">
    <source>
        <dbReference type="Proteomes" id="UP000199410"/>
    </source>
</evidence>
<accession>A0A1H9LZE9</accession>
<comment type="caution">
    <text evidence="2">The sequence shown here is derived from an EMBL/GenBank/DDBJ whole genome shotgun (WGS) entry which is preliminary data.</text>
</comment>
<sequence length="114" mass="13243">MEKVVKESLEMYVEYVKNLPRACLHISNLIKEEGLISAINLIRQFSEGMSWVIDMNTLLSTHNAVKPLDIVEIQGFLTEITEAFEAQDYVLMSDLFEYELSPYFENYLQENSLN</sequence>
<proteinExistence type="predicted"/>
<dbReference type="Pfam" id="PF26154">
    <property type="entry name" value="DUF8042"/>
    <property type="match status" value="1"/>
</dbReference>
<dbReference type="EMBL" id="FOEL01000011">
    <property type="protein sequence ID" value="SER16794.1"/>
    <property type="molecule type" value="Genomic_DNA"/>
</dbReference>
<dbReference type="AlphaFoldDB" id="A0A1H9LZE9"/>
<organism evidence="2 3">
    <name type="scientific">Lysinibacillus fusiformis</name>
    <dbReference type="NCBI Taxonomy" id="28031"/>
    <lineage>
        <taxon>Bacteria</taxon>
        <taxon>Bacillati</taxon>
        <taxon>Bacillota</taxon>
        <taxon>Bacilli</taxon>
        <taxon>Bacillales</taxon>
        <taxon>Bacillaceae</taxon>
        <taxon>Lysinibacillus</taxon>
    </lineage>
</organism>
<dbReference type="Proteomes" id="UP000199410">
    <property type="component" value="Unassembled WGS sequence"/>
</dbReference>
<gene>
    <name evidence="2" type="ORF">SAMN02787113_03152</name>
</gene>
<reference evidence="2 3" key="1">
    <citation type="submission" date="2016-10" db="EMBL/GenBank/DDBJ databases">
        <authorList>
            <person name="Varghese N."/>
            <person name="Submissions S."/>
        </authorList>
    </citation>
    <scope>NUCLEOTIDE SEQUENCE [LARGE SCALE GENOMIC DNA]</scope>
    <source>
        <strain evidence="2 3">TC-13</strain>
    </source>
</reference>
<dbReference type="RefSeq" id="WP_089986769.1">
    <property type="nucleotide sequence ID" value="NZ_FMVP01000011.1"/>
</dbReference>